<name>A0ABZ3L7X6_DUNSA</name>
<reference evidence="6" key="1">
    <citation type="submission" date="2017-08" db="EMBL/GenBank/DDBJ databases">
        <authorList>
            <person name="Polle J.E."/>
            <person name="Barry K."/>
            <person name="Cushman J."/>
            <person name="Schmutz J."/>
            <person name="Tran D."/>
            <person name="Hathwaick L.T."/>
            <person name="Yim W.C."/>
            <person name="Jenkins J."/>
            <person name="Mckie-Krisberg Z.M."/>
            <person name="Prochnik S."/>
            <person name="Lindquist E."/>
            <person name="Dockter R.B."/>
            <person name="Adam C."/>
            <person name="Molina H."/>
            <person name="Bunkerborg J."/>
            <person name="Jin E."/>
            <person name="Buchheim M."/>
            <person name="Magnuson J."/>
        </authorList>
    </citation>
    <scope>NUCLEOTIDE SEQUENCE</scope>
    <source>
        <strain evidence="6">CCAP 19/18</strain>
    </source>
</reference>
<comment type="caution">
    <text evidence="6">The sequence shown here is derived from an EMBL/GenBank/DDBJ whole genome shotgun (WGS) entry which is preliminary data.</text>
</comment>
<comment type="subcellular location">
    <subcellularLocation>
        <location evidence="1">Cytoplasm</location>
        <location evidence="1">Cytoskeleton</location>
        <location evidence="1">Cilium basal body</location>
    </subcellularLocation>
</comment>
<protein>
    <submittedName>
        <fullName evidence="6">B9 domain-containing protein</fullName>
    </submittedName>
</protein>
<proteinExistence type="predicted"/>
<organism evidence="6 7">
    <name type="scientific">Dunaliella salina</name>
    <name type="common">Green alga</name>
    <name type="synonym">Protococcus salinus</name>
    <dbReference type="NCBI Taxonomy" id="3046"/>
    <lineage>
        <taxon>Eukaryota</taxon>
        <taxon>Viridiplantae</taxon>
        <taxon>Chlorophyta</taxon>
        <taxon>core chlorophytes</taxon>
        <taxon>Chlorophyceae</taxon>
        <taxon>CS clade</taxon>
        <taxon>Chlamydomonadales</taxon>
        <taxon>Dunaliellaceae</taxon>
        <taxon>Dunaliella</taxon>
    </lineage>
</organism>
<evidence type="ECO:0000256" key="5">
    <source>
        <dbReference type="ARBA" id="ARBA00023273"/>
    </source>
</evidence>
<evidence type="ECO:0000313" key="7">
    <source>
        <dbReference type="Proteomes" id="UP000815325"/>
    </source>
</evidence>
<dbReference type="PANTHER" id="PTHR12968:SF6">
    <property type="entry name" value="B9 DOMAIN-CONTAINING PROTEIN"/>
    <property type="match status" value="1"/>
</dbReference>
<dbReference type="PROSITE" id="PS51381">
    <property type="entry name" value="C2_B9"/>
    <property type="match status" value="1"/>
</dbReference>
<evidence type="ECO:0000313" key="6">
    <source>
        <dbReference type="EMBL" id="KAF5837524.1"/>
    </source>
</evidence>
<dbReference type="Pfam" id="PF07162">
    <property type="entry name" value="B9-C2"/>
    <property type="match status" value="1"/>
</dbReference>
<sequence length="175" mass="19503">MAELHIIGQVLGGSGFQFQTLFCKWSLVSGRNWELLEGLDQGQTQVDCAPDGDMVVWAHPIDVHYSCKGLTGWPKLSFQVWGQDVHGRNDICGYGFCHMPTAPGMHELDCVTWIPEGTVGERLRAFFVGGNPRLKLEEIVHTPGDRFRLQTQTSGIVHLQLGVIMKDFVANHVKC</sequence>
<dbReference type="PANTHER" id="PTHR12968">
    <property type="entry name" value="B9 DOMAIN-CONTAINING"/>
    <property type="match status" value="1"/>
</dbReference>
<evidence type="ECO:0000256" key="3">
    <source>
        <dbReference type="ARBA" id="ARBA00022794"/>
    </source>
</evidence>
<dbReference type="InterPro" id="IPR010796">
    <property type="entry name" value="C2_B9-type_dom"/>
</dbReference>
<evidence type="ECO:0000256" key="2">
    <source>
        <dbReference type="ARBA" id="ARBA00022490"/>
    </source>
</evidence>
<evidence type="ECO:0000256" key="4">
    <source>
        <dbReference type="ARBA" id="ARBA00023212"/>
    </source>
</evidence>
<keyword evidence="2" id="KW-0963">Cytoplasm</keyword>
<keyword evidence="3" id="KW-0970">Cilium biogenesis/degradation</keyword>
<gene>
    <name evidence="6" type="ORF">DUNSADRAFT_4217</name>
</gene>
<accession>A0ABZ3L7X6</accession>
<keyword evidence="7" id="KW-1185">Reference proteome</keyword>
<keyword evidence="5" id="KW-0966">Cell projection</keyword>
<keyword evidence="4" id="KW-0206">Cytoskeleton</keyword>
<dbReference type="Proteomes" id="UP000815325">
    <property type="component" value="Unassembled WGS sequence"/>
</dbReference>
<dbReference type="EMBL" id="MU069612">
    <property type="protein sequence ID" value="KAF5837524.1"/>
    <property type="molecule type" value="Genomic_DNA"/>
</dbReference>
<evidence type="ECO:0000256" key="1">
    <source>
        <dbReference type="ARBA" id="ARBA00004120"/>
    </source>
</evidence>